<dbReference type="GO" id="GO:0003677">
    <property type="term" value="F:DNA binding"/>
    <property type="evidence" value="ECO:0007669"/>
    <property type="project" value="InterPro"/>
</dbReference>
<evidence type="ECO:0000313" key="3">
    <source>
        <dbReference type="EMBL" id="KAF2445211.1"/>
    </source>
</evidence>
<sequence>MPLSTWVDTLRTEVEQYPIQASPDLDPSTYQGTYQMTGSASSIRGVNDSAVTYEPSEEAGLPSVDTYEPSADFEQDAALLQDPLFQPPSALEDLTIDDSIIAPSTMCSKSLPEPELGASLLAEFLVDFNTVYGLYRPNEVVEHIRICYEGLSDGTALAWASAYVVLGIAHRARAQSNVATPMDNELADYYLGRILPTVSGLLIAPPTLGLVQCLIGLAMLIRTSSHSQPSGIFISTALRIAQFLAYEQGDGGTASIQGVDVDVEQQRRVFWCAFTLDTDDAIFSNAPTTHRKDDLRAPFPAEDPPDALGSVAAAEGTWTVNLFALRTRLALLQSSAIDKVLSPSARSPNLDTAAHDILSRLSAWRDNKLFRHTPEQLLHLLYRSDVLHVLAVEASYFATVFRIHAFLLLGKNPLVNPFSADVLAILAAHKAHAAYPDAERLLAHLALIPHGDIGVCW</sequence>
<dbReference type="InterPro" id="IPR050987">
    <property type="entry name" value="AtrR-like"/>
</dbReference>
<dbReference type="Proteomes" id="UP000799764">
    <property type="component" value="Unassembled WGS sequence"/>
</dbReference>
<keyword evidence="4" id="KW-1185">Reference proteome</keyword>
<reference evidence="3" key="1">
    <citation type="journal article" date="2020" name="Stud. Mycol.">
        <title>101 Dothideomycetes genomes: a test case for predicting lifestyles and emergence of pathogens.</title>
        <authorList>
            <person name="Haridas S."/>
            <person name="Albert R."/>
            <person name="Binder M."/>
            <person name="Bloem J."/>
            <person name="Labutti K."/>
            <person name="Salamov A."/>
            <person name="Andreopoulos B."/>
            <person name="Baker S."/>
            <person name="Barry K."/>
            <person name="Bills G."/>
            <person name="Bluhm B."/>
            <person name="Cannon C."/>
            <person name="Castanera R."/>
            <person name="Culley D."/>
            <person name="Daum C."/>
            <person name="Ezra D."/>
            <person name="Gonzalez J."/>
            <person name="Henrissat B."/>
            <person name="Kuo A."/>
            <person name="Liang C."/>
            <person name="Lipzen A."/>
            <person name="Lutzoni F."/>
            <person name="Magnuson J."/>
            <person name="Mondo S."/>
            <person name="Nolan M."/>
            <person name="Ohm R."/>
            <person name="Pangilinan J."/>
            <person name="Park H.-J."/>
            <person name="Ramirez L."/>
            <person name="Alfaro M."/>
            <person name="Sun H."/>
            <person name="Tritt A."/>
            <person name="Yoshinaga Y."/>
            <person name="Zwiers L.-H."/>
            <person name="Turgeon B."/>
            <person name="Goodwin S."/>
            <person name="Spatafora J."/>
            <person name="Crous P."/>
            <person name="Grigoriev I."/>
        </authorList>
    </citation>
    <scope>NUCLEOTIDE SEQUENCE</scope>
    <source>
        <strain evidence="3">CBS 690.94</strain>
    </source>
</reference>
<dbReference type="CDD" id="cd12148">
    <property type="entry name" value="fungal_TF_MHR"/>
    <property type="match status" value="1"/>
</dbReference>
<evidence type="ECO:0000259" key="2">
    <source>
        <dbReference type="SMART" id="SM00906"/>
    </source>
</evidence>
<comment type="caution">
    <text evidence="3">The sequence shown here is derived from an EMBL/GenBank/DDBJ whole genome shotgun (WGS) entry which is preliminary data.</text>
</comment>
<dbReference type="PANTHER" id="PTHR46910">
    <property type="entry name" value="TRANSCRIPTION FACTOR PDR1"/>
    <property type="match status" value="1"/>
</dbReference>
<feature type="domain" description="Xylanolytic transcriptional activator regulatory" evidence="2">
    <location>
        <begin position="230"/>
        <end position="306"/>
    </location>
</feature>
<name>A0A9P4PLV9_9PLEO</name>
<dbReference type="GO" id="GO:0008270">
    <property type="term" value="F:zinc ion binding"/>
    <property type="evidence" value="ECO:0007669"/>
    <property type="project" value="InterPro"/>
</dbReference>
<dbReference type="OrthoDB" id="4116913at2759"/>
<evidence type="ECO:0000256" key="1">
    <source>
        <dbReference type="ARBA" id="ARBA00023242"/>
    </source>
</evidence>
<dbReference type="GO" id="GO:0006351">
    <property type="term" value="P:DNA-templated transcription"/>
    <property type="evidence" value="ECO:0007669"/>
    <property type="project" value="InterPro"/>
</dbReference>
<organism evidence="3 4">
    <name type="scientific">Karstenula rhodostoma CBS 690.94</name>
    <dbReference type="NCBI Taxonomy" id="1392251"/>
    <lineage>
        <taxon>Eukaryota</taxon>
        <taxon>Fungi</taxon>
        <taxon>Dikarya</taxon>
        <taxon>Ascomycota</taxon>
        <taxon>Pezizomycotina</taxon>
        <taxon>Dothideomycetes</taxon>
        <taxon>Pleosporomycetidae</taxon>
        <taxon>Pleosporales</taxon>
        <taxon>Massarineae</taxon>
        <taxon>Didymosphaeriaceae</taxon>
        <taxon>Karstenula</taxon>
    </lineage>
</organism>
<dbReference type="AlphaFoldDB" id="A0A9P4PLV9"/>
<evidence type="ECO:0000313" key="4">
    <source>
        <dbReference type="Proteomes" id="UP000799764"/>
    </source>
</evidence>
<dbReference type="EMBL" id="MU001500">
    <property type="protein sequence ID" value="KAF2445211.1"/>
    <property type="molecule type" value="Genomic_DNA"/>
</dbReference>
<accession>A0A9P4PLV9</accession>
<protein>
    <recommendedName>
        <fullName evidence="2">Xylanolytic transcriptional activator regulatory domain-containing protein</fullName>
    </recommendedName>
</protein>
<proteinExistence type="predicted"/>
<dbReference type="PANTHER" id="PTHR46910:SF39">
    <property type="entry name" value="ZN(II)2CYS6 TRANSCRIPTION FACTOR (EUROFUNG)"/>
    <property type="match status" value="1"/>
</dbReference>
<dbReference type="Pfam" id="PF04082">
    <property type="entry name" value="Fungal_trans"/>
    <property type="match status" value="1"/>
</dbReference>
<dbReference type="InterPro" id="IPR007219">
    <property type="entry name" value="XnlR_reg_dom"/>
</dbReference>
<dbReference type="GO" id="GO:0003700">
    <property type="term" value="F:DNA-binding transcription factor activity"/>
    <property type="evidence" value="ECO:0007669"/>
    <property type="project" value="InterPro"/>
</dbReference>
<dbReference type="SMART" id="SM00906">
    <property type="entry name" value="Fungal_trans"/>
    <property type="match status" value="1"/>
</dbReference>
<keyword evidence="1" id="KW-0539">Nucleus</keyword>
<gene>
    <name evidence="3" type="ORF">P171DRAFT_431951</name>
</gene>